<dbReference type="InterPro" id="IPR036318">
    <property type="entry name" value="FAD-bd_PCMH-like_sf"/>
</dbReference>
<reference evidence="7" key="2">
    <citation type="submission" date="2015-01" db="EMBL/GenBank/DDBJ databases">
        <title>Evolutionary Origins and Diversification of the Mycorrhizal Mutualists.</title>
        <authorList>
            <consortium name="DOE Joint Genome Institute"/>
            <consortium name="Mycorrhizal Genomics Consortium"/>
            <person name="Kohler A."/>
            <person name="Kuo A."/>
            <person name="Nagy L.G."/>
            <person name="Floudas D."/>
            <person name="Copeland A."/>
            <person name="Barry K.W."/>
            <person name="Cichocki N."/>
            <person name="Veneault-Fourrey C."/>
            <person name="LaButti K."/>
            <person name="Lindquist E.A."/>
            <person name="Lipzen A."/>
            <person name="Lundell T."/>
            <person name="Morin E."/>
            <person name="Murat C."/>
            <person name="Riley R."/>
            <person name="Ohm R."/>
            <person name="Sun H."/>
            <person name="Tunlid A."/>
            <person name="Henrissat B."/>
            <person name="Grigoriev I.V."/>
            <person name="Hibbett D.S."/>
            <person name="Martin F."/>
        </authorList>
    </citation>
    <scope>NUCLEOTIDE SEQUENCE [LARGE SCALE GENOMIC DNA]</scope>
    <source>
        <strain evidence="7">LaAM-08-1</strain>
    </source>
</reference>
<keyword evidence="7" id="KW-1185">Reference proteome</keyword>
<proteinExistence type="predicted"/>
<dbReference type="AlphaFoldDB" id="A0A0C9YGS9"/>
<dbReference type="EC" id="1.1.3.37" evidence="2"/>
<evidence type="ECO:0000259" key="5">
    <source>
        <dbReference type="PROSITE" id="PS51387"/>
    </source>
</evidence>
<dbReference type="InterPro" id="IPR016171">
    <property type="entry name" value="Vanillyl_alc_oxidase_C-sub2"/>
</dbReference>
<dbReference type="PROSITE" id="PS51387">
    <property type="entry name" value="FAD_PCMH"/>
    <property type="match status" value="1"/>
</dbReference>
<name>A0A0C9YGS9_9AGAR</name>
<dbReference type="EMBL" id="KN838538">
    <property type="protein sequence ID" value="KIK09562.1"/>
    <property type="molecule type" value="Genomic_DNA"/>
</dbReference>
<keyword evidence="3" id="KW-0560">Oxidoreductase</keyword>
<dbReference type="Gene3D" id="3.30.70.2520">
    <property type="match status" value="1"/>
</dbReference>
<dbReference type="OrthoDB" id="371463at2759"/>
<accession>A0A0C9YGS9</accession>
<dbReference type="Gene3D" id="3.30.43.10">
    <property type="entry name" value="Uridine Diphospho-n-acetylenolpyruvylglucosamine Reductase, domain 2"/>
    <property type="match status" value="1"/>
</dbReference>
<dbReference type="GO" id="GO:0016020">
    <property type="term" value="C:membrane"/>
    <property type="evidence" value="ECO:0007669"/>
    <property type="project" value="InterPro"/>
</dbReference>
<evidence type="ECO:0000313" key="6">
    <source>
        <dbReference type="EMBL" id="KIK09562.1"/>
    </source>
</evidence>
<gene>
    <name evidence="6" type="ORF">K443DRAFT_671461</name>
</gene>
<dbReference type="PANTHER" id="PTHR43762">
    <property type="entry name" value="L-GULONOLACTONE OXIDASE"/>
    <property type="match status" value="1"/>
</dbReference>
<dbReference type="InterPro" id="IPR016167">
    <property type="entry name" value="FAD-bd_PCMH_sub1"/>
</dbReference>
<reference evidence="6 7" key="1">
    <citation type="submission" date="2014-04" db="EMBL/GenBank/DDBJ databases">
        <authorList>
            <consortium name="DOE Joint Genome Institute"/>
            <person name="Kuo A."/>
            <person name="Kohler A."/>
            <person name="Nagy L.G."/>
            <person name="Floudas D."/>
            <person name="Copeland A."/>
            <person name="Barry K.W."/>
            <person name="Cichocki N."/>
            <person name="Veneault-Fourrey C."/>
            <person name="LaButti K."/>
            <person name="Lindquist E.A."/>
            <person name="Lipzen A."/>
            <person name="Lundell T."/>
            <person name="Morin E."/>
            <person name="Murat C."/>
            <person name="Sun H."/>
            <person name="Tunlid A."/>
            <person name="Henrissat B."/>
            <person name="Grigoriev I.V."/>
            <person name="Hibbett D.S."/>
            <person name="Martin F."/>
            <person name="Nordberg H.P."/>
            <person name="Cantor M.N."/>
            <person name="Hua S.X."/>
        </authorList>
    </citation>
    <scope>NUCLEOTIDE SEQUENCE [LARGE SCALE GENOMIC DNA]</scope>
    <source>
        <strain evidence="6 7">LaAM-08-1</strain>
    </source>
</reference>
<evidence type="ECO:0000256" key="3">
    <source>
        <dbReference type="ARBA" id="ARBA00023002"/>
    </source>
</evidence>
<dbReference type="Gene3D" id="3.30.465.10">
    <property type="match status" value="1"/>
</dbReference>
<dbReference type="InterPro" id="IPR016166">
    <property type="entry name" value="FAD-bd_PCMH"/>
</dbReference>
<dbReference type="Pfam" id="PF04030">
    <property type="entry name" value="ALO"/>
    <property type="match status" value="1"/>
</dbReference>
<feature type="domain" description="FAD-binding PCMH-type" evidence="5">
    <location>
        <begin position="72"/>
        <end position="263"/>
    </location>
</feature>
<comment type="pathway">
    <text evidence="1">Cofactor biosynthesis; D-erythroascorbate biosynthesis; dehydro-D-arabinono-1,4-lactone from D-arabinose: step 2/2.</text>
</comment>
<evidence type="ECO:0000313" key="7">
    <source>
        <dbReference type="Proteomes" id="UP000054477"/>
    </source>
</evidence>
<dbReference type="STRING" id="1095629.A0A0C9YGS9"/>
<evidence type="ECO:0000256" key="4">
    <source>
        <dbReference type="ARBA" id="ARBA00033418"/>
    </source>
</evidence>
<evidence type="ECO:0000256" key="1">
    <source>
        <dbReference type="ARBA" id="ARBA00005083"/>
    </source>
</evidence>
<dbReference type="PANTHER" id="PTHR43762:SF1">
    <property type="entry name" value="D-ARABINONO-1,4-LACTONE OXIDASE"/>
    <property type="match status" value="1"/>
</dbReference>
<dbReference type="Gene3D" id="1.10.45.10">
    <property type="entry name" value="Vanillyl-alcohol Oxidase, Chain A, domain 4"/>
    <property type="match status" value="1"/>
</dbReference>
<dbReference type="Pfam" id="PF01565">
    <property type="entry name" value="FAD_binding_4"/>
    <property type="match status" value="1"/>
</dbReference>
<dbReference type="SUPFAM" id="SSF56176">
    <property type="entry name" value="FAD-binding/transporter-associated domain-like"/>
    <property type="match status" value="1"/>
</dbReference>
<dbReference type="Proteomes" id="UP000054477">
    <property type="component" value="Unassembled WGS sequence"/>
</dbReference>
<dbReference type="InterPro" id="IPR007173">
    <property type="entry name" value="ALO_C"/>
</dbReference>
<dbReference type="GO" id="GO:0003885">
    <property type="term" value="F:D-arabinono-1,4-lactone oxidase activity"/>
    <property type="evidence" value="ECO:0007669"/>
    <property type="project" value="UniProtKB-EC"/>
</dbReference>
<dbReference type="HOGENOM" id="CLU_023402_0_0_1"/>
<evidence type="ECO:0000256" key="2">
    <source>
        <dbReference type="ARBA" id="ARBA00013136"/>
    </source>
</evidence>
<dbReference type="InterPro" id="IPR016169">
    <property type="entry name" value="FAD-bd_PCMH_sub2"/>
</dbReference>
<organism evidence="6 7">
    <name type="scientific">Laccaria amethystina LaAM-08-1</name>
    <dbReference type="NCBI Taxonomy" id="1095629"/>
    <lineage>
        <taxon>Eukaryota</taxon>
        <taxon>Fungi</taxon>
        <taxon>Dikarya</taxon>
        <taxon>Basidiomycota</taxon>
        <taxon>Agaricomycotina</taxon>
        <taxon>Agaricomycetes</taxon>
        <taxon>Agaricomycetidae</taxon>
        <taxon>Agaricales</taxon>
        <taxon>Agaricineae</taxon>
        <taxon>Hydnangiaceae</taxon>
        <taxon>Laccaria</taxon>
    </lineage>
</organism>
<protein>
    <recommendedName>
        <fullName evidence="2">D-arabinono-1,4-lactone oxidase</fullName>
        <ecNumber evidence="2">1.1.3.37</ecNumber>
    </recommendedName>
    <alternativeName>
        <fullName evidence="4">L-galactono-gamma-lactone oxidase</fullName>
    </alternativeName>
</protein>
<dbReference type="GO" id="GO:0071949">
    <property type="term" value="F:FAD binding"/>
    <property type="evidence" value="ECO:0007669"/>
    <property type="project" value="InterPro"/>
</dbReference>
<dbReference type="InterPro" id="IPR010031">
    <property type="entry name" value="FAD_lactone_oxidase-like"/>
</dbReference>
<dbReference type="InterPro" id="IPR006094">
    <property type="entry name" value="Oxid_FAD_bind_N"/>
</dbReference>
<sequence>MSPSFKDVVPLVEHYHALSKQRVLGISEVQELAGKLEHIFSSIPPPARRIIPWGYTPDSSDSKENTLGNSGINPFPPDALHKPTSEQEIIDIVKKAYDTRTQVRVIGAAHSSPSNIILDAPQGVFPKNVVLISLTKYRGVAIDKDKKLAIVKAGTNLDVDPEEADSTEANGLAFQLQQAGFGLPDLGGITHQTVGGFLSTGSAGGSLLYSFHDAVYGFTIIDGTGTKHVLSRDDPDPTLFYATGVSAGLCGIITEVTLSLTPTFNVAGTEQTSPVQPLNANWKEGCPVNLYGPAADGVPGIVEYFKDPTNEYMRMLYWPQPDLPPRVQIWTGKRVPPGGPIKEYKELTLLQQIGAKTALWLLWQLNYFRDNPILGPIEKEIAGKILNIFLPLGESVTFSDIWSAIIPMDNAIKDTLIPSCFAEFWIDVDKAADAVNTLRDLNLSDSGTIGNFFTEFYSAKKSPFWLSPSYTGDKFRLDVNFFQYDTEKFSLKRSDPAVFFRPYFEYFDKHGPEYRCHLGKYVTPNFGNLKLLRSSYPKYDEWMQIRATLDPRQVFVTPYWREHFLIAPAL</sequence>